<dbReference type="PANTHER" id="PTHR46696">
    <property type="entry name" value="P450, PUTATIVE (EUROFUNG)-RELATED"/>
    <property type="match status" value="1"/>
</dbReference>
<dbReference type="PRINTS" id="PR00359">
    <property type="entry name" value="BP450"/>
</dbReference>
<dbReference type="Proteomes" id="UP000197153">
    <property type="component" value="Chromosome 2"/>
</dbReference>
<dbReference type="GO" id="GO:0020037">
    <property type="term" value="F:heme binding"/>
    <property type="evidence" value="ECO:0007669"/>
    <property type="project" value="InterPro"/>
</dbReference>
<evidence type="ECO:0000313" key="3">
    <source>
        <dbReference type="EMBL" id="ASG22254.1"/>
    </source>
</evidence>
<dbReference type="SUPFAM" id="SSF48264">
    <property type="entry name" value="Cytochrome P450"/>
    <property type="match status" value="1"/>
</dbReference>
<proteinExistence type="inferred from homology"/>
<dbReference type="InterPro" id="IPR036396">
    <property type="entry name" value="Cyt_P450_sf"/>
</dbReference>
<dbReference type="Gene3D" id="1.10.630.10">
    <property type="entry name" value="Cytochrome P450"/>
    <property type="match status" value="1"/>
</dbReference>
<keyword evidence="2" id="KW-0349">Heme</keyword>
<keyword evidence="2" id="KW-0560">Oxidoreductase</keyword>
<keyword evidence="2" id="KW-0408">Iron</keyword>
<dbReference type="GO" id="GO:0005506">
    <property type="term" value="F:iron ion binding"/>
    <property type="evidence" value="ECO:0007669"/>
    <property type="project" value="InterPro"/>
</dbReference>
<protein>
    <submittedName>
        <fullName evidence="3">Cytochrome</fullName>
    </submittedName>
</protein>
<dbReference type="KEGG" id="nao:Y958_14925"/>
<dbReference type="Pfam" id="PF00067">
    <property type="entry name" value="p450"/>
    <property type="match status" value="1"/>
</dbReference>
<organism evidence="3 4">
    <name type="scientific">Nitrospirillum viridazoti CBAmc</name>
    <dbReference type="NCBI Taxonomy" id="1441467"/>
    <lineage>
        <taxon>Bacteria</taxon>
        <taxon>Pseudomonadati</taxon>
        <taxon>Pseudomonadota</taxon>
        <taxon>Alphaproteobacteria</taxon>
        <taxon>Rhodospirillales</taxon>
        <taxon>Azospirillaceae</taxon>
        <taxon>Nitrospirillum</taxon>
        <taxon>Nitrospirillum viridazoti</taxon>
    </lineage>
</organism>
<dbReference type="InterPro" id="IPR001128">
    <property type="entry name" value="Cyt_P450"/>
</dbReference>
<dbReference type="PANTHER" id="PTHR46696:SF6">
    <property type="entry name" value="P450, PUTATIVE (EUROFUNG)-RELATED"/>
    <property type="match status" value="1"/>
</dbReference>
<dbReference type="AlphaFoldDB" id="A0A248JVK8"/>
<dbReference type="PRINTS" id="PR00385">
    <property type="entry name" value="P450"/>
</dbReference>
<dbReference type="PROSITE" id="PS00086">
    <property type="entry name" value="CYTOCHROME_P450"/>
    <property type="match status" value="1"/>
</dbReference>
<keyword evidence="4" id="KW-1185">Reference proteome</keyword>
<dbReference type="RefSeq" id="WP_088872860.1">
    <property type="nucleotide sequence ID" value="NZ_CP022111.1"/>
</dbReference>
<evidence type="ECO:0000256" key="1">
    <source>
        <dbReference type="ARBA" id="ARBA00010617"/>
    </source>
</evidence>
<dbReference type="CDD" id="cd11035">
    <property type="entry name" value="P450cam-like"/>
    <property type="match status" value="1"/>
</dbReference>
<dbReference type="GO" id="GO:0016705">
    <property type="term" value="F:oxidoreductase activity, acting on paired donors, with incorporation or reduction of molecular oxygen"/>
    <property type="evidence" value="ECO:0007669"/>
    <property type="project" value="InterPro"/>
</dbReference>
<gene>
    <name evidence="3" type="ORF">Y958_14925</name>
</gene>
<dbReference type="InterPro" id="IPR002397">
    <property type="entry name" value="Cyt_P450_B"/>
</dbReference>
<dbReference type="GO" id="GO:0004497">
    <property type="term" value="F:monooxygenase activity"/>
    <property type="evidence" value="ECO:0007669"/>
    <property type="project" value="UniProtKB-KW"/>
</dbReference>
<dbReference type="EMBL" id="CP022111">
    <property type="protein sequence ID" value="ASG22254.1"/>
    <property type="molecule type" value="Genomic_DNA"/>
</dbReference>
<accession>A0A248JVK8</accession>
<dbReference type="InterPro" id="IPR017972">
    <property type="entry name" value="Cyt_P450_CS"/>
</dbReference>
<reference evidence="3 4" key="1">
    <citation type="submission" date="2017-06" db="EMBL/GenBank/DDBJ databases">
        <title>Complete genome sequence of Nitrospirillum amazonense strain CBAmC, an endophytic nitrogen-fixing and plant growth-promoting bacterium, isolated from sugarcane.</title>
        <authorList>
            <person name="Schwab S."/>
            <person name="dos Santos Teixeira K.R."/>
            <person name="Simoes Araujo J.L."/>
            <person name="Soares Vidal M."/>
            <person name="Borges de Freitas H.R."/>
            <person name="Rivello Crivelaro A.L."/>
            <person name="Bueno de Camargo Nunes A."/>
            <person name="dos Santos C.M."/>
            <person name="Palmeira da Silva Rosa D."/>
            <person name="da Silva Padilha D."/>
            <person name="da Silva E."/>
            <person name="Araujo Terra L."/>
            <person name="Soares Mendes V."/>
            <person name="Farinelli L."/>
            <person name="Magalhaes Cruz L."/>
            <person name="Baldani J.I."/>
        </authorList>
    </citation>
    <scope>NUCLEOTIDE SEQUENCE [LARGE SCALE GENOMIC DNA]</scope>
    <source>
        <strain evidence="3 4">CBAmC</strain>
    </source>
</reference>
<name>A0A248JVK8_9PROT</name>
<keyword evidence="2" id="KW-0503">Monooxygenase</keyword>
<evidence type="ECO:0000256" key="2">
    <source>
        <dbReference type="RuleBase" id="RU000461"/>
    </source>
</evidence>
<comment type="similarity">
    <text evidence="1 2">Belongs to the cytochrome P450 family.</text>
</comment>
<keyword evidence="2" id="KW-0479">Metal-binding</keyword>
<sequence length="404" mass="44712">MPVYPMNMDVPAHVPPELVFDYDVYAPGPPESDFFEELYKLKGKAPPIFWTRNNGGHWYVADAKLVNQVLRDSDSFSSRMLVVPRANNPAGEGFTPIHQDPPDHTKYRHHLSVALSRKGVAELAPGVRQLAIELIEGLKPKGGCDFMTDFAFQLPIIVFLRLVDLPEEHRLGLLEEVAKIIRPGSNKAEVIRGLAAYLAPIVHARRENPADDLISWLSLQEIDGARMAEDKLLSMCTLLLIGGLDSVANTLGFFARFLAENPDHRRQIIDNPTAISSVVEELLRRFPTVTAGTGRLCVADQQVGPALVKAGDQVIAPPAMMNFDDTTYPDPLKVDFSRRINSVGTFGQGPHRCVGANLARSELTIFLEEWLTRIPDFRLAAGAPTFQPGINISYTRLMLDWSGA</sequence>
<evidence type="ECO:0000313" key="4">
    <source>
        <dbReference type="Proteomes" id="UP000197153"/>
    </source>
</evidence>